<evidence type="ECO:0000256" key="5">
    <source>
        <dbReference type="ARBA" id="ARBA00023004"/>
    </source>
</evidence>
<dbReference type="Pfam" id="PF13353">
    <property type="entry name" value="Fer4_12"/>
    <property type="match status" value="1"/>
</dbReference>
<keyword evidence="4" id="KW-0479">Metal-binding</keyword>
<dbReference type="Proteomes" id="UP000557392">
    <property type="component" value="Unassembled WGS sequence"/>
</dbReference>
<dbReference type="InterPro" id="IPR013785">
    <property type="entry name" value="Aldolase_TIM"/>
</dbReference>
<gene>
    <name evidence="7" type="ORF">GGR46_001539</name>
</gene>
<dbReference type="RefSeq" id="WP_183996105.1">
    <property type="nucleotide sequence ID" value="NZ_JACIEH010000001.1"/>
</dbReference>
<comment type="cofactor">
    <cofactor evidence="1">
        <name>[4Fe-4S] cluster</name>
        <dbReference type="ChEBI" id="CHEBI:49883"/>
    </cofactor>
</comment>
<keyword evidence="2" id="KW-0004">4Fe-4S</keyword>
<dbReference type="PANTHER" id="PTHR30352:SF2">
    <property type="entry name" value="ANAEROBIC RIBONUCLEOSIDE-TRIPHOSPHATE REDUCTASE-ACTIVATING PROTEIN"/>
    <property type="match status" value="1"/>
</dbReference>
<dbReference type="AlphaFoldDB" id="A0A7W6JR38"/>
<evidence type="ECO:0000256" key="1">
    <source>
        <dbReference type="ARBA" id="ARBA00001966"/>
    </source>
</evidence>
<dbReference type="GO" id="GO:0004748">
    <property type="term" value="F:ribonucleoside-diphosphate reductase activity, thioredoxin disulfide as acceptor"/>
    <property type="evidence" value="ECO:0007669"/>
    <property type="project" value="TreeGrafter"/>
</dbReference>
<evidence type="ECO:0000256" key="4">
    <source>
        <dbReference type="ARBA" id="ARBA00022723"/>
    </source>
</evidence>
<keyword evidence="6" id="KW-0411">Iron-sulfur</keyword>
<comment type="caution">
    <text evidence="7">The sequence shown here is derived from an EMBL/GenBank/DDBJ whole genome shotgun (WGS) entry which is preliminary data.</text>
</comment>
<dbReference type="GO" id="GO:0051539">
    <property type="term" value="F:4 iron, 4 sulfur cluster binding"/>
    <property type="evidence" value="ECO:0007669"/>
    <property type="project" value="UniProtKB-KW"/>
</dbReference>
<evidence type="ECO:0000313" key="8">
    <source>
        <dbReference type="Proteomes" id="UP000557392"/>
    </source>
</evidence>
<dbReference type="GO" id="GO:0043365">
    <property type="term" value="F:[formate-C-acetyltransferase]-activating enzyme activity"/>
    <property type="evidence" value="ECO:0007669"/>
    <property type="project" value="UniProtKB-EC"/>
</dbReference>
<dbReference type="GO" id="GO:0046872">
    <property type="term" value="F:metal ion binding"/>
    <property type="evidence" value="ECO:0007669"/>
    <property type="project" value="UniProtKB-KW"/>
</dbReference>
<proteinExistence type="predicted"/>
<name>A0A7W6JR38_9SPHN</name>
<dbReference type="InterPro" id="IPR034457">
    <property type="entry name" value="Organic_radical-activating"/>
</dbReference>
<protein>
    <submittedName>
        <fullName evidence="7">Anaerobic ribonucleoside-triphosphate reductase activating protein</fullName>
        <ecNumber evidence="7">1.97.1.4</ecNumber>
    </submittedName>
</protein>
<evidence type="ECO:0000256" key="6">
    <source>
        <dbReference type="ARBA" id="ARBA00023014"/>
    </source>
</evidence>
<dbReference type="PANTHER" id="PTHR30352">
    <property type="entry name" value="PYRUVATE FORMATE-LYASE-ACTIVATING ENZYME"/>
    <property type="match status" value="1"/>
</dbReference>
<sequence>MRVAVSRVHFPVTTLGPGRRLGVWLQGCSIRCPGCVSVDTWDARVGGVAIDQLLAELERHAGGADGLTVSGGEPFDQPDALAALLRRWRDSSDRSTLVFTGHELEDVAPWLERNPDLVDALMTGPFRSDLPQTLALRGSDNQRLHALTPLGTAVLAFDRPAGAGDRRLDVMFDEDGDAWMAGIPARGDVGRLRRSLAAAGHRASTSAEPGGAAA</sequence>
<dbReference type="EC" id="1.97.1.4" evidence="7"/>
<keyword evidence="8" id="KW-1185">Reference proteome</keyword>
<keyword evidence="5" id="KW-0408">Iron</keyword>
<dbReference type="InterPro" id="IPR007197">
    <property type="entry name" value="rSAM"/>
</dbReference>
<keyword evidence="7" id="KW-0560">Oxidoreductase</keyword>
<dbReference type="InterPro" id="IPR058240">
    <property type="entry name" value="rSAM_sf"/>
</dbReference>
<keyword evidence="3" id="KW-0949">S-adenosyl-L-methionine</keyword>
<dbReference type="SUPFAM" id="SSF102114">
    <property type="entry name" value="Radical SAM enzymes"/>
    <property type="match status" value="1"/>
</dbReference>
<dbReference type="Gene3D" id="3.20.20.70">
    <property type="entry name" value="Aldolase class I"/>
    <property type="match status" value="1"/>
</dbReference>
<evidence type="ECO:0000256" key="2">
    <source>
        <dbReference type="ARBA" id="ARBA00022485"/>
    </source>
</evidence>
<evidence type="ECO:0000313" key="7">
    <source>
        <dbReference type="EMBL" id="MBB4098006.1"/>
    </source>
</evidence>
<dbReference type="SFLD" id="SFLDS00029">
    <property type="entry name" value="Radical_SAM"/>
    <property type="match status" value="1"/>
</dbReference>
<evidence type="ECO:0000256" key="3">
    <source>
        <dbReference type="ARBA" id="ARBA00022691"/>
    </source>
</evidence>
<organism evidence="7 8">
    <name type="scientific">Sphingomonas kyeonggiensis</name>
    <dbReference type="NCBI Taxonomy" id="1268553"/>
    <lineage>
        <taxon>Bacteria</taxon>
        <taxon>Pseudomonadati</taxon>
        <taxon>Pseudomonadota</taxon>
        <taxon>Alphaproteobacteria</taxon>
        <taxon>Sphingomonadales</taxon>
        <taxon>Sphingomonadaceae</taxon>
        <taxon>Sphingomonas</taxon>
    </lineage>
</organism>
<accession>A0A7W6JR38</accession>
<dbReference type="EMBL" id="JACIEH010000001">
    <property type="protein sequence ID" value="MBB4098006.1"/>
    <property type="molecule type" value="Genomic_DNA"/>
</dbReference>
<reference evidence="7 8" key="1">
    <citation type="submission" date="2020-08" db="EMBL/GenBank/DDBJ databases">
        <title>Genomic Encyclopedia of Type Strains, Phase IV (KMG-IV): sequencing the most valuable type-strain genomes for metagenomic binning, comparative biology and taxonomic classification.</title>
        <authorList>
            <person name="Goeker M."/>
        </authorList>
    </citation>
    <scope>NUCLEOTIDE SEQUENCE [LARGE SCALE GENOMIC DNA]</scope>
    <source>
        <strain evidence="7 8">DSM 101806</strain>
    </source>
</reference>